<accession>A0A9J6EGV7</accession>
<reference evidence="1" key="1">
    <citation type="journal article" date="2020" name="Cell">
        <title>Large-Scale Comparative Analyses of Tick Genomes Elucidate Their Genetic Diversity and Vector Capacities.</title>
        <authorList>
            <consortium name="Tick Genome and Microbiome Consortium (TIGMIC)"/>
            <person name="Jia N."/>
            <person name="Wang J."/>
            <person name="Shi W."/>
            <person name="Du L."/>
            <person name="Sun Y."/>
            <person name="Zhan W."/>
            <person name="Jiang J.F."/>
            <person name="Wang Q."/>
            <person name="Zhang B."/>
            <person name="Ji P."/>
            <person name="Bell-Sakyi L."/>
            <person name="Cui X.M."/>
            <person name="Yuan T.T."/>
            <person name="Jiang B.G."/>
            <person name="Yang W.F."/>
            <person name="Lam T.T."/>
            <person name="Chang Q.C."/>
            <person name="Ding S.J."/>
            <person name="Wang X.J."/>
            <person name="Zhu J.G."/>
            <person name="Ruan X.D."/>
            <person name="Zhao L."/>
            <person name="Wei J.T."/>
            <person name="Ye R.Z."/>
            <person name="Que T.C."/>
            <person name="Du C.H."/>
            <person name="Zhou Y.H."/>
            <person name="Cheng J.X."/>
            <person name="Dai P.F."/>
            <person name="Guo W.B."/>
            <person name="Han X.H."/>
            <person name="Huang E.J."/>
            <person name="Li L.F."/>
            <person name="Wei W."/>
            <person name="Gao Y.C."/>
            <person name="Liu J.Z."/>
            <person name="Shao H.Z."/>
            <person name="Wang X."/>
            <person name="Wang C.C."/>
            <person name="Yang T.C."/>
            <person name="Huo Q.B."/>
            <person name="Li W."/>
            <person name="Chen H.Y."/>
            <person name="Chen S.E."/>
            <person name="Zhou L.G."/>
            <person name="Ni X.B."/>
            <person name="Tian J.H."/>
            <person name="Sheng Y."/>
            <person name="Liu T."/>
            <person name="Pan Y.S."/>
            <person name="Xia L.Y."/>
            <person name="Li J."/>
            <person name="Zhao F."/>
            <person name="Cao W.C."/>
        </authorList>
    </citation>
    <scope>NUCLEOTIDE SEQUENCE</scope>
    <source>
        <strain evidence="1">Rmic-2018</strain>
    </source>
</reference>
<name>A0A9J6EGV7_RHIMP</name>
<dbReference type="Proteomes" id="UP000821866">
    <property type="component" value="Chromosome 2"/>
</dbReference>
<comment type="caution">
    <text evidence="1">The sequence shown here is derived from an EMBL/GenBank/DDBJ whole genome shotgun (WGS) entry which is preliminary data.</text>
</comment>
<dbReference type="EMBL" id="JABSTU010000004">
    <property type="protein sequence ID" value="KAH8033460.1"/>
    <property type="molecule type" value="Genomic_DNA"/>
</dbReference>
<keyword evidence="2" id="KW-1185">Reference proteome</keyword>
<dbReference type="AlphaFoldDB" id="A0A9J6EGV7"/>
<organism evidence="1 2">
    <name type="scientific">Rhipicephalus microplus</name>
    <name type="common">Cattle tick</name>
    <name type="synonym">Boophilus microplus</name>
    <dbReference type="NCBI Taxonomy" id="6941"/>
    <lineage>
        <taxon>Eukaryota</taxon>
        <taxon>Metazoa</taxon>
        <taxon>Ecdysozoa</taxon>
        <taxon>Arthropoda</taxon>
        <taxon>Chelicerata</taxon>
        <taxon>Arachnida</taxon>
        <taxon>Acari</taxon>
        <taxon>Parasitiformes</taxon>
        <taxon>Ixodida</taxon>
        <taxon>Ixodoidea</taxon>
        <taxon>Ixodidae</taxon>
        <taxon>Rhipicephalinae</taxon>
        <taxon>Rhipicephalus</taxon>
        <taxon>Boophilus</taxon>
    </lineage>
</organism>
<evidence type="ECO:0000313" key="2">
    <source>
        <dbReference type="Proteomes" id="UP000821866"/>
    </source>
</evidence>
<proteinExistence type="predicted"/>
<sequence>MTPRQNSMALSGDEGSWQAHVHREEGQGHHFMVARAPSLGKSYAKNLDDVMLSTRREHLLSTPPRHTTQCVLPLMQRYMMCPDQEHQSPQLTTYIIAVVSRTPPANHLQWCLRGTIMGTWRLVEGFATCVRPLCGITVVFVDMWLDSVVKGVAPSNATTRDHHLLLDKTAGAVVCVQCGTHPACYARFVAVGCVQRISWHQLHAADSDPFERQAGCCVNSADLLRDRP</sequence>
<evidence type="ECO:0000313" key="1">
    <source>
        <dbReference type="EMBL" id="KAH8033460.1"/>
    </source>
</evidence>
<protein>
    <submittedName>
        <fullName evidence="1">Uncharacterized protein</fullName>
    </submittedName>
</protein>
<gene>
    <name evidence="1" type="ORF">HPB51_013134</name>
</gene>
<reference evidence="1" key="2">
    <citation type="submission" date="2021-09" db="EMBL/GenBank/DDBJ databases">
        <authorList>
            <person name="Jia N."/>
            <person name="Wang J."/>
            <person name="Shi W."/>
            <person name="Du L."/>
            <person name="Sun Y."/>
            <person name="Zhan W."/>
            <person name="Jiang J."/>
            <person name="Wang Q."/>
            <person name="Zhang B."/>
            <person name="Ji P."/>
            <person name="Sakyi L.B."/>
            <person name="Cui X."/>
            <person name="Yuan T."/>
            <person name="Jiang B."/>
            <person name="Yang W."/>
            <person name="Lam T.T.-Y."/>
            <person name="Chang Q."/>
            <person name="Ding S."/>
            <person name="Wang X."/>
            <person name="Zhu J."/>
            <person name="Ruan X."/>
            <person name="Zhao L."/>
            <person name="Wei J."/>
            <person name="Que T."/>
            <person name="Du C."/>
            <person name="Cheng J."/>
            <person name="Dai P."/>
            <person name="Han X."/>
            <person name="Huang E."/>
            <person name="Gao Y."/>
            <person name="Liu J."/>
            <person name="Shao H."/>
            <person name="Ye R."/>
            <person name="Li L."/>
            <person name="Wei W."/>
            <person name="Wang X."/>
            <person name="Wang C."/>
            <person name="Huo Q."/>
            <person name="Li W."/>
            <person name="Guo W."/>
            <person name="Chen H."/>
            <person name="Chen S."/>
            <person name="Zhou L."/>
            <person name="Zhou L."/>
            <person name="Ni X."/>
            <person name="Tian J."/>
            <person name="Zhou Y."/>
            <person name="Sheng Y."/>
            <person name="Liu T."/>
            <person name="Pan Y."/>
            <person name="Xia L."/>
            <person name="Li J."/>
            <person name="Zhao F."/>
            <person name="Cao W."/>
        </authorList>
    </citation>
    <scope>NUCLEOTIDE SEQUENCE</scope>
    <source>
        <strain evidence="1">Rmic-2018</strain>
        <tissue evidence="1">Larvae</tissue>
    </source>
</reference>